<dbReference type="EMBL" id="JAGIBU010000001">
    <property type="protein sequence ID" value="MBS7823945.1"/>
    <property type="molecule type" value="Genomic_DNA"/>
</dbReference>
<dbReference type="Pfam" id="PF01957">
    <property type="entry name" value="NfeD"/>
    <property type="match status" value="1"/>
</dbReference>
<keyword evidence="1 4" id="KW-0812">Transmembrane</keyword>
<feature type="transmembrane region" description="Helical" evidence="4">
    <location>
        <begin position="27"/>
        <end position="46"/>
    </location>
</feature>
<dbReference type="Proteomes" id="UP000680020">
    <property type="component" value="Unassembled WGS sequence"/>
</dbReference>
<evidence type="ECO:0000256" key="2">
    <source>
        <dbReference type="ARBA" id="ARBA00022989"/>
    </source>
</evidence>
<dbReference type="PANTHER" id="PTHR33507:SF3">
    <property type="entry name" value="INNER MEMBRANE PROTEIN YBBJ"/>
    <property type="match status" value="1"/>
</dbReference>
<evidence type="ECO:0000313" key="6">
    <source>
        <dbReference type="EMBL" id="MBS7823945.1"/>
    </source>
</evidence>
<feature type="domain" description="NfeD-like C-terminal" evidence="5">
    <location>
        <begin position="91"/>
        <end position="140"/>
    </location>
</feature>
<feature type="transmembrane region" description="Helical" evidence="4">
    <location>
        <begin position="6"/>
        <end position="22"/>
    </location>
</feature>
<keyword evidence="3 4" id="KW-0472">Membrane</keyword>
<reference evidence="6" key="1">
    <citation type="submission" date="2021-03" db="EMBL/GenBank/DDBJ databases">
        <title>Identification and antibiotic profiling of Wohlfahrtiimonas chitiniclastica, an underestimated human pathogen.</title>
        <authorList>
            <person name="Kopf A."/>
            <person name="Bunk B."/>
            <person name="Coldewey S."/>
            <person name="Gunzer F."/>
            <person name="Riedel T."/>
            <person name="Schroettner P."/>
        </authorList>
    </citation>
    <scope>NUCLEOTIDE SEQUENCE</scope>
    <source>
        <strain evidence="6">DSM 100917</strain>
    </source>
</reference>
<evidence type="ECO:0000256" key="3">
    <source>
        <dbReference type="ARBA" id="ARBA00023136"/>
    </source>
</evidence>
<evidence type="ECO:0000313" key="7">
    <source>
        <dbReference type="Proteomes" id="UP000680020"/>
    </source>
</evidence>
<accession>A0AB35BUT5</accession>
<proteinExistence type="predicted"/>
<dbReference type="RefSeq" id="WP_094491110.1">
    <property type="nucleotide sequence ID" value="NZ_JAGIBT010000001.1"/>
</dbReference>
<evidence type="ECO:0000256" key="1">
    <source>
        <dbReference type="ARBA" id="ARBA00022692"/>
    </source>
</evidence>
<organism evidence="6 7">
    <name type="scientific">Wohlfahrtiimonas chitiniclastica</name>
    <dbReference type="NCBI Taxonomy" id="400946"/>
    <lineage>
        <taxon>Bacteria</taxon>
        <taxon>Pseudomonadati</taxon>
        <taxon>Pseudomonadota</taxon>
        <taxon>Gammaproteobacteria</taxon>
        <taxon>Cardiobacteriales</taxon>
        <taxon>Ignatzschineriaceae</taxon>
        <taxon>Wohlfahrtiimonas</taxon>
    </lineage>
</organism>
<feature type="transmembrane region" description="Helical" evidence="4">
    <location>
        <begin position="52"/>
        <end position="70"/>
    </location>
</feature>
<protein>
    <submittedName>
        <fullName evidence="6">NfeD family protein</fullName>
    </submittedName>
</protein>
<comment type="caution">
    <text evidence="6">The sequence shown here is derived from an EMBL/GenBank/DDBJ whole genome shotgun (WGS) entry which is preliminary data.</text>
</comment>
<name>A0AB35BUT5_9GAMM</name>
<gene>
    <name evidence="6" type="ORF">J7561_01850</name>
</gene>
<dbReference type="InterPro" id="IPR002810">
    <property type="entry name" value="NfeD-like_C"/>
</dbReference>
<sequence length="148" mass="16086">MAAILVNWFTMGLVLIILEMILPGIFLMWFGVSALIVGIITLIIPMAMNTELILFAVISVLSVLAVLYLMRKHVPDSKATVTAHLNQVRGAELIGQTFTLPSDCDGQGKLPIGDTVWLIRGPSAPANARIRITGIENNTLTYQIADDL</sequence>
<dbReference type="PANTHER" id="PTHR33507">
    <property type="entry name" value="INNER MEMBRANE PROTEIN YBBJ"/>
    <property type="match status" value="1"/>
</dbReference>
<dbReference type="AlphaFoldDB" id="A0AB35BUT5"/>
<dbReference type="InterPro" id="IPR052165">
    <property type="entry name" value="Membrane_assoc_protease"/>
</dbReference>
<keyword evidence="2 4" id="KW-1133">Transmembrane helix</keyword>
<evidence type="ECO:0000259" key="5">
    <source>
        <dbReference type="Pfam" id="PF01957"/>
    </source>
</evidence>
<dbReference type="GO" id="GO:0005886">
    <property type="term" value="C:plasma membrane"/>
    <property type="evidence" value="ECO:0007669"/>
    <property type="project" value="TreeGrafter"/>
</dbReference>
<evidence type="ECO:0000256" key="4">
    <source>
        <dbReference type="SAM" id="Phobius"/>
    </source>
</evidence>